<protein>
    <submittedName>
        <fullName evidence="4">Uncharacterized protein</fullName>
    </submittedName>
</protein>
<feature type="transmembrane region" description="Helical" evidence="2">
    <location>
        <begin position="33"/>
        <end position="55"/>
    </location>
</feature>
<keyword evidence="2" id="KW-0472">Membrane</keyword>
<dbReference type="WBParaSite" id="MBELARI_LOCUS18009">
    <property type="protein sequence ID" value="MBELARI_LOCUS18009"/>
    <property type="gene ID" value="MBELARI_LOCUS18009"/>
</dbReference>
<accession>A0AAF3EVB6</accession>
<evidence type="ECO:0000256" key="2">
    <source>
        <dbReference type="SAM" id="Phobius"/>
    </source>
</evidence>
<feature type="transmembrane region" description="Helical" evidence="2">
    <location>
        <begin position="109"/>
        <end position="128"/>
    </location>
</feature>
<reference evidence="4" key="1">
    <citation type="submission" date="2024-02" db="UniProtKB">
        <authorList>
            <consortium name="WormBaseParasite"/>
        </authorList>
    </citation>
    <scope>IDENTIFICATION</scope>
</reference>
<sequence length="191" mass="21014">MAIVEMPNEKPNENRSSIGAPSTRLPTDGKKKILFHVFLAFAIIAALVAATKVIWGSVRVILVLFDGSKGLGGWAKLTTRLSGSNVFGTTARDAVLATRFLNLHREAPIVFTNVFLLIAIAIGVLGLFTRKQLLIQVYLIGCMAIYLQNLDWIPTISYRLSPIAFLFHANIMALFYLGQMGSILAVLYFEV</sequence>
<proteinExistence type="predicted"/>
<feature type="transmembrane region" description="Helical" evidence="2">
    <location>
        <begin position="165"/>
        <end position="189"/>
    </location>
</feature>
<organism evidence="3 4">
    <name type="scientific">Mesorhabditis belari</name>
    <dbReference type="NCBI Taxonomy" id="2138241"/>
    <lineage>
        <taxon>Eukaryota</taxon>
        <taxon>Metazoa</taxon>
        <taxon>Ecdysozoa</taxon>
        <taxon>Nematoda</taxon>
        <taxon>Chromadorea</taxon>
        <taxon>Rhabditida</taxon>
        <taxon>Rhabditina</taxon>
        <taxon>Rhabditomorpha</taxon>
        <taxon>Rhabditoidea</taxon>
        <taxon>Rhabditidae</taxon>
        <taxon>Mesorhabditinae</taxon>
        <taxon>Mesorhabditis</taxon>
    </lineage>
</organism>
<dbReference type="AlphaFoldDB" id="A0AAF3EVB6"/>
<evidence type="ECO:0000256" key="1">
    <source>
        <dbReference type="SAM" id="MobiDB-lite"/>
    </source>
</evidence>
<name>A0AAF3EVB6_9BILA</name>
<evidence type="ECO:0000313" key="4">
    <source>
        <dbReference type="WBParaSite" id="MBELARI_LOCUS18009"/>
    </source>
</evidence>
<dbReference type="Proteomes" id="UP000887575">
    <property type="component" value="Unassembled WGS sequence"/>
</dbReference>
<keyword evidence="3" id="KW-1185">Reference proteome</keyword>
<evidence type="ECO:0000313" key="3">
    <source>
        <dbReference type="Proteomes" id="UP000887575"/>
    </source>
</evidence>
<keyword evidence="2" id="KW-1133">Transmembrane helix</keyword>
<feature type="region of interest" description="Disordered" evidence="1">
    <location>
        <begin position="1"/>
        <end position="23"/>
    </location>
</feature>
<keyword evidence="2" id="KW-0812">Transmembrane</keyword>
<feature type="transmembrane region" description="Helical" evidence="2">
    <location>
        <begin position="135"/>
        <end position="153"/>
    </location>
</feature>